<dbReference type="OrthoDB" id="5140907at2759"/>
<keyword evidence="2" id="KW-1185">Reference proteome</keyword>
<evidence type="ECO:0000313" key="2">
    <source>
        <dbReference type="Proteomes" id="UP000775872"/>
    </source>
</evidence>
<name>A0A9N9Z4S7_9HYPO</name>
<evidence type="ECO:0000313" key="1">
    <source>
        <dbReference type="EMBL" id="CAH0049031.1"/>
    </source>
</evidence>
<proteinExistence type="predicted"/>
<protein>
    <submittedName>
        <fullName evidence="1">Uncharacterized protein</fullName>
    </submittedName>
</protein>
<gene>
    <name evidence="1" type="ORF">CSOL1703_00000981</name>
</gene>
<comment type="caution">
    <text evidence="1">The sequence shown here is derived from an EMBL/GenBank/DDBJ whole genome shotgun (WGS) entry which is preliminary data.</text>
</comment>
<sequence length="257" mass="29281">MEYPPPYHDNDVGPFSSVTYSLAPNGPGLQELDLKLRDRDVVLMVEGDDDDNTVRILHLLNVREDTLAEAKTAVDGLLGQLRPLGGGDNTGHTVFEMFDKVFSEIASPVACLVEDTNDFELKLRDIDEDDLVYPKREADTISELFNPVAELQAACRDFIDRVEAIHSKSKMYSAESCSKRKATMLFRVYESVHIDLLIYAKEQSAKGGLVFDWDRGEYPEYRRIMRQPRYHMHFDEGQNFDHILGDYPSNPSKDRGE</sequence>
<dbReference type="AlphaFoldDB" id="A0A9N9Z4S7"/>
<dbReference type="EMBL" id="CABFOC020000035">
    <property type="protein sequence ID" value="CAH0049031.1"/>
    <property type="molecule type" value="Genomic_DNA"/>
</dbReference>
<dbReference type="Proteomes" id="UP000775872">
    <property type="component" value="Unassembled WGS sequence"/>
</dbReference>
<accession>A0A9N9Z4S7</accession>
<reference evidence="1" key="1">
    <citation type="submission" date="2021-10" db="EMBL/GenBank/DDBJ databases">
        <authorList>
            <person name="Piombo E."/>
        </authorList>
    </citation>
    <scope>NUCLEOTIDE SEQUENCE</scope>
</reference>
<organism evidence="1 2">
    <name type="scientific">Clonostachys solani</name>
    <dbReference type="NCBI Taxonomy" id="160281"/>
    <lineage>
        <taxon>Eukaryota</taxon>
        <taxon>Fungi</taxon>
        <taxon>Dikarya</taxon>
        <taxon>Ascomycota</taxon>
        <taxon>Pezizomycotina</taxon>
        <taxon>Sordariomycetes</taxon>
        <taxon>Hypocreomycetidae</taxon>
        <taxon>Hypocreales</taxon>
        <taxon>Bionectriaceae</taxon>
        <taxon>Clonostachys</taxon>
    </lineage>
</organism>